<dbReference type="STRING" id="1298598.JCM21714_1067"/>
<gene>
    <name evidence="3" type="ORF">JCM21714_1067</name>
</gene>
<dbReference type="SUPFAM" id="SSF53474">
    <property type="entry name" value="alpha/beta-Hydrolases"/>
    <property type="match status" value="1"/>
</dbReference>
<dbReference type="PANTHER" id="PTHR43039">
    <property type="entry name" value="ESTERASE-RELATED"/>
    <property type="match status" value="1"/>
</dbReference>
<reference evidence="3 4" key="1">
    <citation type="journal article" date="2014" name="Genome Announc.">
        <title>Draft Genome Sequence of the Boron-Tolerant and Moderately Halotolerant Bacterium Gracilibacillus boraciitolerans JCM 21714T.</title>
        <authorList>
            <person name="Ahmed I."/>
            <person name="Oshima K."/>
            <person name="Suda W."/>
            <person name="Kitamura K."/>
            <person name="Iida T."/>
            <person name="Ohmori Y."/>
            <person name="Fujiwara T."/>
            <person name="Hattori M."/>
            <person name="Ohkuma M."/>
        </authorList>
    </citation>
    <scope>NUCLEOTIDE SEQUENCE [LARGE SCALE GENOMIC DNA]</scope>
    <source>
        <strain evidence="3 4">JCM 21714</strain>
    </source>
</reference>
<dbReference type="eggNOG" id="COG0596">
    <property type="taxonomic scope" value="Bacteria"/>
</dbReference>
<accession>W4VG03</accession>
<name>W4VG03_9BACI</name>
<dbReference type="Pfam" id="PF00561">
    <property type="entry name" value="Abhydrolase_1"/>
    <property type="match status" value="1"/>
</dbReference>
<keyword evidence="3" id="KW-0378">Hydrolase</keyword>
<dbReference type="AlphaFoldDB" id="W4VG03"/>
<keyword evidence="4" id="KW-1185">Reference proteome</keyword>
<evidence type="ECO:0000256" key="1">
    <source>
        <dbReference type="ARBA" id="ARBA00008645"/>
    </source>
</evidence>
<dbReference type="PRINTS" id="PR00111">
    <property type="entry name" value="ABHYDROLASE"/>
</dbReference>
<evidence type="ECO:0000313" key="3">
    <source>
        <dbReference type="EMBL" id="GAE92086.1"/>
    </source>
</evidence>
<dbReference type="Proteomes" id="UP000019102">
    <property type="component" value="Unassembled WGS sequence"/>
</dbReference>
<feature type="domain" description="AB hydrolase-1" evidence="2">
    <location>
        <begin position="20"/>
        <end position="254"/>
    </location>
</feature>
<comment type="caution">
    <text evidence="3">The sequence shown here is derived from an EMBL/GenBank/DDBJ whole genome shotgun (WGS) entry which is preliminary data.</text>
</comment>
<dbReference type="Gene3D" id="3.40.50.1820">
    <property type="entry name" value="alpha/beta hydrolase"/>
    <property type="match status" value="1"/>
</dbReference>
<dbReference type="InterPro" id="IPR000073">
    <property type="entry name" value="AB_hydrolase_1"/>
</dbReference>
<evidence type="ECO:0000313" key="4">
    <source>
        <dbReference type="Proteomes" id="UP000019102"/>
    </source>
</evidence>
<dbReference type="InterPro" id="IPR029058">
    <property type="entry name" value="AB_hydrolase_fold"/>
</dbReference>
<protein>
    <submittedName>
        <fullName evidence="3">Hydrolase</fullName>
    </submittedName>
</protein>
<comment type="similarity">
    <text evidence="1">Belongs to the AB hydrolase superfamily.</text>
</comment>
<proteinExistence type="inferred from homology"/>
<dbReference type="GO" id="GO:0016787">
    <property type="term" value="F:hydrolase activity"/>
    <property type="evidence" value="ECO:0007669"/>
    <property type="project" value="UniProtKB-KW"/>
</dbReference>
<dbReference type="EMBL" id="BAVS01000003">
    <property type="protein sequence ID" value="GAE92086.1"/>
    <property type="molecule type" value="Genomic_DNA"/>
</dbReference>
<dbReference type="RefSeq" id="WP_035722041.1">
    <property type="nucleotide sequence ID" value="NZ_BAVS01000003.1"/>
</dbReference>
<sequence length="265" mass="30321">MTYKLMKRNNIRIIGNDDRAILFAHGFASDQTTWKWITPAFKDNYKIILLDYVGSGHSDKNAYHKQKYQTLDGYVEDIIEICDALEWKDLYFVGHSVGGMIGLLLSIKRPDIVHKLIMIGASPRYLNDEPDYIGGFERNEIDDILEMMEMNFSGWASYLAPVALPVSEGADKTKLVESHFQSNDPNLTYDFLQSTLLSDYRDKLSQVTVPTVILQCSNDSFVPIEAAKYMNRHIPKSQLHVLSAKGHYPHISHPEETIRALERHL</sequence>
<organism evidence="3 4">
    <name type="scientific">Gracilibacillus boraciitolerans JCM 21714</name>
    <dbReference type="NCBI Taxonomy" id="1298598"/>
    <lineage>
        <taxon>Bacteria</taxon>
        <taxon>Bacillati</taxon>
        <taxon>Bacillota</taxon>
        <taxon>Bacilli</taxon>
        <taxon>Bacillales</taxon>
        <taxon>Bacillaceae</taxon>
        <taxon>Gracilibacillus</taxon>
    </lineage>
</organism>
<evidence type="ECO:0000259" key="2">
    <source>
        <dbReference type="Pfam" id="PF00561"/>
    </source>
</evidence>